<dbReference type="PANTHER" id="PTHR33164">
    <property type="entry name" value="TRANSCRIPTIONAL REGULATOR, MARR FAMILY"/>
    <property type="match status" value="1"/>
</dbReference>
<evidence type="ECO:0000313" key="2">
    <source>
        <dbReference type="EMBL" id="MBA8957349.1"/>
    </source>
</evidence>
<dbReference type="Gene3D" id="1.10.10.10">
    <property type="entry name" value="Winged helix-like DNA-binding domain superfamily/Winged helix DNA-binding domain"/>
    <property type="match status" value="1"/>
</dbReference>
<dbReference type="PRINTS" id="PR00598">
    <property type="entry name" value="HTHMARR"/>
</dbReference>
<sequence length="156" mass="16683">MTSPTGPEPGLVQILEAFGLILGRWTAVGMQDLIIERAGVDVDAATMTLLLELKRAGGTARPSSLAQLTHTSASNVSKVLARMVAGGLVERTTEPGDLRAVSITLTPAGHRAMDRLNETSVTMLGEVLKDWPDREVTEFGDLLSRFAQAIRASFQP</sequence>
<dbReference type="InterPro" id="IPR036390">
    <property type="entry name" value="WH_DNA-bd_sf"/>
</dbReference>
<dbReference type="PANTHER" id="PTHR33164:SF43">
    <property type="entry name" value="HTH-TYPE TRANSCRIPTIONAL REPRESSOR YETL"/>
    <property type="match status" value="1"/>
</dbReference>
<evidence type="ECO:0000313" key="3">
    <source>
        <dbReference type="Proteomes" id="UP000572680"/>
    </source>
</evidence>
<dbReference type="InterPro" id="IPR000835">
    <property type="entry name" value="HTH_MarR-typ"/>
</dbReference>
<dbReference type="InterPro" id="IPR039422">
    <property type="entry name" value="MarR/SlyA-like"/>
</dbReference>
<dbReference type="AlphaFoldDB" id="A0A7W3LZR6"/>
<gene>
    <name evidence="2" type="ORF">HNR61_009042</name>
</gene>
<proteinExistence type="predicted"/>
<dbReference type="RefSeq" id="WP_182849176.1">
    <property type="nucleotide sequence ID" value="NZ_BAAALP010000047.1"/>
</dbReference>
<dbReference type="PROSITE" id="PS50995">
    <property type="entry name" value="HTH_MARR_2"/>
    <property type="match status" value="1"/>
</dbReference>
<accession>A0A7W3LZR6</accession>
<dbReference type="Proteomes" id="UP000572680">
    <property type="component" value="Unassembled WGS sequence"/>
</dbReference>
<comment type="caution">
    <text evidence="2">The sequence shown here is derived from an EMBL/GenBank/DDBJ whole genome shotgun (WGS) entry which is preliminary data.</text>
</comment>
<feature type="domain" description="HTH marR-type" evidence="1">
    <location>
        <begin position="8"/>
        <end position="148"/>
    </location>
</feature>
<dbReference type="GO" id="GO:0003700">
    <property type="term" value="F:DNA-binding transcription factor activity"/>
    <property type="evidence" value="ECO:0007669"/>
    <property type="project" value="InterPro"/>
</dbReference>
<dbReference type="GO" id="GO:0003677">
    <property type="term" value="F:DNA binding"/>
    <property type="evidence" value="ECO:0007669"/>
    <property type="project" value="UniProtKB-KW"/>
</dbReference>
<name>A0A7W3LZR6_ACTNM</name>
<reference evidence="2 3" key="1">
    <citation type="submission" date="2020-08" db="EMBL/GenBank/DDBJ databases">
        <title>Genomic Encyclopedia of Type Strains, Phase IV (KMG-IV): sequencing the most valuable type-strain genomes for metagenomic binning, comparative biology and taxonomic classification.</title>
        <authorList>
            <person name="Goeker M."/>
        </authorList>
    </citation>
    <scope>NUCLEOTIDE SEQUENCE [LARGE SCALE GENOMIC DNA]</scope>
    <source>
        <strain evidence="2 3">DSM 44197</strain>
    </source>
</reference>
<dbReference type="InterPro" id="IPR036388">
    <property type="entry name" value="WH-like_DNA-bd_sf"/>
</dbReference>
<dbReference type="GO" id="GO:0006950">
    <property type="term" value="P:response to stress"/>
    <property type="evidence" value="ECO:0007669"/>
    <property type="project" value="TreeGrafter"/>
</dbReference>
<dbReference type="SMART" id="SM00347">
    <property type="entry name" value="HTH_MARR"/>
    <property type="match status" value="1"/>
</dbReference>
<dbReference type="SUPFAM" id="SSF46785">
    <property type="entry name" value="Winged helix' DNA-binding domain"/>
    <property type="match status" value="1"/>
</dbReference>
<dbReference type="EMBL" id="JACJIA010000022">
    <property type="protein sequence ID" value="MBA8957349.1"/>
    <property type="molecule type" value="Genomic_DNA"/>
</dbReference>
<keyword evidence="3" id="KW-1185">Reference proteome</keyword>
<evidence type="ECO:0000259" key="1">
    <source>
        <dbReference type="PROSITE" id="PS50995"/>
    </source>
</evidence>
<keyword evidence="2" id="KW-0238">DNA-binding</keyword>
<protein>
    <submittedName>
        <fullName evidence="2">DNA-binding MarR family transcriptional regulator</fullName>
    </submittedName>
</protein>
<dbReference type="Pfam" id="PF12802">
    <property type="entry name" value="MarR_2"/>
    <property type="match status" value="1"/>
</dbReference>
<organism evidence="2 3">
    <name type="scientific">Actinomadura namibiensis</name>
    <dbReference type="NCBI Taxonomy" id="182080"/>
    <lineage>
        <taxon>Bacteria</taxon>
        <taxon>Bacillati</taxon>
        <taxon>Actinomycetota</taxon>
        <taxon>Actinomycetes</taxon>
        <taxon>Streptosporangiales</taxon>
        <taxon>Thermomonosporaceae</taxon>
        <taxon>Actinomadura</taxon>
    </lineage>
</organism>